<organism evidence="2">
    <name type="scientific">freshwater metagenome</name>
    <dbReference type="NCBI Taxonomy" id="449393"/>
    <lineage>
        <taxon>unclassified sequences</taxon>
        <taxon>metagenomes</taxon>
        <taxon>ecological metagenomes</taxon>
    </lineage>
</organism>
<dbReference type="InterPro" id="IPR029058">
    <property type="entry name" value="AB_hydrolase_fold"/>
</dbReference>
<reference evidence="2" key="1">
    <citation type="submission" date="2020-05" db="EMBL/GenBank/DDBJ databases">
        <authorList>
            <person name="Chiriac C."/>
            <person name="Salcher M."/>
            <person name="Ghai R."/>
            <person name="Kavagutti S V."/>
        </authorList>
    </citation>
    <scope>NUCLEOTIDE SEQUENCE</scope>
</reference>
<dbReference type="Gene3D" id="3.40.50.1820">
    <property type="entry name" value="alpha/beta hydrolase"/>
    <property type="match status" value="1"/>
</dbReference>
<dbReference type="SUPFAM" id="SSF53474">
    <property type="entry name" value="alpha/beta-Hydrolases"/>
    <property type="match status" value="1"/>
</dbReference>
<sequence length="266" mass="29680">MFELDQSIEVNGTTVRYAVNGQGSRHLMLVHGARAHQLWFYRMFEDLHRDWRVITVDLSGHGMSGHRAFYSVEQWSAELAAVLRAVTSEPAVVAGHSMGSRIAVALAANEPELVSELIMFDGNIRSPEKFTQPGERPAPTEPKYYESKDAAVQRFRLVPMQVGPDAEHLIPLAEYSAIQKPQGWSWRHDWKSPAEPYDRYINALVPKLTQPVRFVYGTASQVSGVEVAAYFVELATTQVEVIAIEGGGHHLMLDKPAECIAVIQGR</sequence>
<dbReference type="GO" id="GO:0016020">
    <property type="term" value="C:membrane"/>
    <property type="evidence" value="ECO:0007669"/>
    <property type="project" value="TreeGrafter"/>
</dbReference>
<name>A0A6J7F533_9ZZZZ</name>
<dbReference type="InterPro" id="IPR050266">
    <property type="entry name" value="AB_hydrolase_sf"/>
</dbReference>
<dbReference type="AlphaFoldDB" id="A0A6J7F533"/>
<dbReference type="GO" id="GO:0047372">
    <property type="term" value="F:monoacylglycerol lipase activity"/>
    <property type="evidence" value="ECO:0007669"/>
    <property type="project" value="TreeGrafter"/>
</dbReference>
<dbReference type="EMBL" id="CAFBPZ010000047">
    <property type="protein sequence ID" value="CAB5038468.1"/>
    <property type="molecule type" value="Genomic_DNA"/>
</dbReference>
<dbReference type="GO" id="GO:0046464">
    <property type="term" value="P:acylglycerol catabolic process"/>
    <property type="evidence" value="ECO:0007669"/>
    <property type="project" value="TreeGrafter"/>
</dbReference>
<proteinExistence type="predicted"/>
<feature type="domain" description="AB hydrolase-1" evidence="1">
    <location>
        <begin position="26"/>
        <end position="256"/>
    </location>
</feature>
<evidence type="ECO:0000259" key="1">
    <source>
        <dbReference type="Pfam" id="PF00561"/>
    </source>
</evidence>
<dbReference type="InterPro" id="IPR000073">
    <property type="entry name" value="AB_hydrolase_1"/>
</dbReference>
<accession>A0A6J7F533</accession>
<dbReference type="EMBL" id="CAFBMC010000001">
    <property type="protein sequence ID" value="CAB4887299.1"/>
    <property type="molecule type" value="Genomic_DNA"/>
</dbReference>
<evidence type="ECO:0000313" key="2">
    <source>
        <dbReference type="EMBL" id="CAB4887299.1"/>
    </source>
</evidence>
<evidence type="ECO:0000313" key="3">
    <source>
        <dbReference type="EMBL" id="CAB5038468.1"/>
    </source>
</evidence>
<dbReference type="PANTHER" id="PTHR43798:SF5">
    <property type="entry name" value="MONOACYLGLYCEROL LIPASE ABHD6"/>
    <property type="match status" value="1"/>
</dbReference>
<dbReference type="PRINTS" id="PR00111">
    <property type="entry name" value="ABHYDROLASE"/>
</dbReference>
<dbReference type="PANTHER" id="PTHR43798">
    <property type="entry name" value="MONOACYLGLYCEROL LIPASE"/>
    <property type="match status" value="1"/>
</dbReference>
<protein>
    <submittedName>
        <fullName evidence="2">Unannotated protein</fullName>
    </submittedName>
</protein>
<gene>
    <name evidence="2" type="ORF">UFOPK3495_00021</name>
    <name evidence="3" type="ORF">UFOPK4237_00830</name>
</gene>
<dbReference type="Pfam" id="PF00561">
    <property type="entry name" value="Abhydrolase_1"/>
    <property type="match status" value="1"/>
</dbReference>